<evidence type="ECO:0000256" key="1">
    <source>
        <dbReference type="SAM" id="SignalP"/>
    </source>
</evidence>
<proteinExistence type="predicted"/>
<dbReference type="OrthoDB" id="2016285at2759"/>
<evidence type="ECO:0000313" key="5">
    <source>
        <dbReference type="Proteomes" id="UP000284657"/>
    </source>
</evidence>
<organism evidence="2 4">
    <name type="scientific">Phytophthora kernoviae</name>
    <dbReference type="NCBI Taxonomy" id="325452"/>
    <lineage>
        <taxon>Eukaryota</taxon>
        <taxon>Sar</taxon>
        <taxon>Stramenopiles</taxon>
        <taxon>Oomycota</taxon>
        <taxon>Peronosporomycetes</taxon>
        <taxon>Peronosporales</taxon>
        <taxon>Peronosporaceae</taxon>
        <taxon>Phytophthora</taxon>
    </lineage>
</organism>
<dbReference type="EMBL" id="MBAD02000561">
    <property type="protein sequence ID" value="RLN65960.1"/>
    <property type="molecule type" value="Genomic_DNA"/>
</dbReference>
<dbReference type="Proteomes" id="UP000284657">
    <property type="component" value="Unassembled WGS sequence"/>
</dbReference>
<dbReference type="EMBL" id="MBDO02000410">
    <property type="protein sequence ID" value="RLN55793.1"/>
    <property type="molecule type" value="Genomic_DNA"/>
</dbReference>
<evidence type="ECO:0008006" key="6">
    <source>
        <dbReference type="Google" id="ProtNLM"/>
    </source>
</evidence>
<evidence type="ECO:0000313" key="4">
    <source>
        <dbReference type="Proteomes" id="UP000277300"/>
    </source>
</evidence>
<feature type="chain" id="PRO_5036082195" description="PABS domain-containing protein" evidence="1">
    <location>
        <begin position="17"/>
        <end position="401"/>
    </location>
</feature>
<reference evidence="4 5" key="1">
    <citation type="submission" date="2018-07" db="EMBL/GenBank/DDBJ databases">
        <title>Genome sequencing of oomycete isolates from Chile give support for New Zealand origin for Phytophthora kernoviae and make available the first Nothophytophthora sp. genome.</title>
        <authorList>
            <person name="Studholme D.J."/>
            <person name="Sanfuentes E."/>
            <person name="Panda P."/>
            <person name="Hill R."/>
            <person name="Sambles C."/>
            <person name="Grant M."/>
            <person name="Williams N.M."/>
            <person name="Mcdougal R.L."/>
        </authorList>
    </citation>
    <scope>NUCLEOTIDE SEQUENCE [LARGE SCALE GENOMIC DNA]</scope>
    <source>
        <strain evidence="2">Chile6</strain>
        <strain evidence="3">Chile7</strain>
    </source>
</reference>
<feature type="signal peptide" evidence="1">
    <location>
        <begin position="1"/>
        <end position="16"/>
    </location>
</feature>
<accession>A0A3F2RH69</accession>
<dbReference type="SUPFAM" id="SSF53335">
    <property type="entry name" value="S-adenosyl-L-methionine-dependent methyltransferases"/>
    <property type="match status" value="1"/>
</dbReference>
<sequence>MTLLLLTLLLLSCVAAQPAGTRYPPATDDQYTVVNRIDEEGSVVAVVRRNGVLFLLHDQTIIGAEFDDPYLRKQTAFPGFTIMQCSAYLTKRPNRAVQIGLGIGSVPTFLREMDIPTDVVEISDTVVTQAADYFQYERCPQQIDDEEDDEEVESEHCPSGRTFVMDGLKFLSSKPVDIGVQEDDDEKDNPYDLFIVDVYTGWNPFAFFLREEMVKIRENWLTPDGVLVMNFVGYMQGSRAVAPKSVYRTLQSVFKHVKSYREMEELDDPTAANIVFYASNEPFSFNLPKSHQYQNPEPNTYFSVVKNFPTWEIFTELQADVEVAIHQEITDEEVRFVSSNGDSSGKNAAPRVLTEADHGQEDFREIHAATQAHMQERVLEQFPPALWAEFKQKQTPLPTSA</sequence>
<dbReference type="InterPro" id="IPR029063">
    <property type="entry name" value="SAM-dependent_MTases_sf"/>
</dbReference>
<dbReference type="Proteomes" id="UP000277300">
    <property type="component" value="Unassembled WGS sequence"/>
</dbReference>
<evidence type="ECO:0000313" key="3">
    <source>
        <dbReference type="EMBL" id="RLN65960.1"/>
    </source>
</evidence>
<gene>
    <name evidence="3" type="ORF">BBJ29_006662</name>
    <name evidence="2" type="ORF">BBP00_00008330</name>
</gene>
<evidence type="ECO:0000313" key="2">
    <source>
        <dbReference type="EMBL" id="RLN55793.1"/>
    </source>
</evidence>
<dbReference type="Gene3D" id="3.40.50.150">
    <property type="entry name" value="Vaccinia Virus protein VP39"/>
    <property type="match status" value="1"/>
</dbReference>
<name>A0A3F2RH69_9STRA</name>
<keyword evidence="1" id="KW-0732">Signal</keyword>
<protein>
    <recommendedName>
        <fullName evidence="6">PABS domain-containing protein</fullName>
    </recommendedName>
</protein>
<comment type="caution">
    <text evidence="2">The sequence shown here is derived from an EMBL/GenBank/DDBJ whole genome shotgun (WGS) entry which is preliminary data.</text>
</comment>
<dbReference type="AlphaFoldDB" id="A0A3F2RH69"/>